<dbReference type="PANTHER" id="PTHR11610:SF174">
    <property type="entry name" value="MIP30168P"/>
    <property type="match status" value="1"/>
</dbReference>
<comment type="subcellular location">
    <subcellularLocation>
        <location evidence="1">Secreted</location>
    </subcellularLocation>
</comment>
<dbReference type="PANTHER" id="PTHR11610">
    <property type="entry name" value="LIPASE"/>
    <property type="match status" value="1"/>
</dbReference>
<dbReference type="InterPro" id="IPR029058">
    <property type="entry name" value="AB_hydrolase_fold"/>
</dbReference>
<dbReference type="EMBL" id="ACPB03003282">
    <property type="status" value="NOT_ANNOTATED_CDS"/>
    <property type="molecule type" value="Genomic_DNA"/>
</dbReference>
<dbReference type="AlphaFoldDB" id="T1H7M6"/>
<protein>
    <recommendedName>
        <fullName evidence="5">Lipase domain-containing protein</fullName>
    </recommendedName>
</protein>
<dbReference type="HOGENOM" id="CLU_020698_0_0_1"/>
<feature type="domain" description="Lipase" evidence="5">
    <location>
        <begin position="325"/>
        <end position="587"/>
    </location>
</feature>
<keyword evidence="7" id="KW-1185">Reference proteome</keyword>
<dbReference type="PRINTS" id="PR00821">
    <property type="entry name" value="TAGLIPASE"/>
</dbReference>
<organism evidence="6 7">
    <name type="scientific">Rhodnius prolixus</name>
    <name type="common">Triatomid bug</name>
    <dbReference type="NCBI Taxonomy" id="13249"/>
    <lineage>
        <taxon>Eukaryota</taxon>
        <taxon>Metazoa</taxon>
        <taxon>Ecdysozoa</taxon>
        <taxon>Arthropoda</taxon>
        <taxon>Hexapoda</taxon>
        <taxon>Insecta</taxon>
        <taxon>Pterygota</taxon>
        <taxon>Neoptera</taxon>
        <taxon>Paraneoptera</taxon>
        <taxon>Hemiptera</taxon>
        <taxon>Heteroptera</taxon>
        <taxon>Panheteroptera</taxon>
        <taxon>Cimicomorpha</taxon>
        <taxon>Reduviidae</taxon>
        <taxon>Triatominae</taxon>
        <taxon>Rhodnius</taxon>
    </lineage>
</organism>
<comment type="similarity">
    <text evidence="2 4">Belongs to the AB hydrolase superfamily. Lipase family.</text>
</comment>
<dbReference type="GO" id="GO:0005615">
    <property type="term" value="C:extracellular space"/>
    <property type="evidence" value="ECO:0007669"/>
    <property type="project" value="TreeGrafter"/>
</dbReference>
<evidence type="ECO:0000259" key="5">
    <source>
        <dbReference type="Pfam" id="PF00151"/>
    </source>
</evidence>
<sequence>MKSAPFVENVELRVLIHGYTGHKDYSPNMELRPAFLDYNDINIISVDWSPLARPPCYVQAAVNTDVVGQCTAKFLASLFTVRPDVVSCNNTHVIGFSLGAHVAGGTGKYLQELGCKLGWISGLDPALPLFSEIGAKPEYTLDSTDADFVDVIHTNVGWKGQFGPEGHADFYITNGYAQPGCVANSSCDHVRAVEIYSESISSSTGFYGAPCGLYIKSFLFGFVRQVCVMSSSDVDKYILVGLHVPHEESKYKKFLKFRKGQNILNSEAREINKHLLQVLHCITSRRSRVSLSEVKGQAHNESQVKTINDLYITTSCIDPPIVCPHRRIQFFLYTRRTQKTPELIDTTNEESLYRSQFNPSHQTKIIIHGFQGGRNLSPSTDLRDAYFKRGNYNIIIVDYGSLVRLPCLSQMQWSPGFCAQCIAQLVYYLSQHPRGVQPETLHLMGYSIGAHIAGLTANYLEGAKLGRITGLDPTIIFYMGQNRSHDLDSSDAHFVDVIHTGAGILGQWGPNGHADFYVNGGTSQPGCLSTSLIKTLSCDHTKVTPYFIESINSKNGFWAVPCTNRISYNLGLCNPSSDKEYVLMGEHVSHKYLFI</sequence>
<dbReference type="Pfam" id="PF00151">
    <property type="entry name" value="Lipase"/>
    <property type="match status" value="2"/>
</dbReference>
<evidence type="ECO:0000256" key="3">
    <source>
        <dbReference type="ARBA" id="ARBA00022525"/>
    </source>
</evidence>
<dbReference type="EMBL" id="ACPB03003284">
    <property type="status" value="NOT_ANNOTATED_CDS"/>
    <property type="molecule type" value="Genomic_DNA"/>
</dbReference>
<dbReference type="OMA" id="RWPCYFP"/>
<dbReference type="GO" id="GO:0016298">
    <property type="term" value="F:lipase activity"/>
    <property type="evidence" value="ECO:0007669"/>
    <property type="project" value="InterPro"/>
</dbReference>
<dbReference type="Gene3D" id="3.40.50.1820">
    <property type="entry name" value="alpha/beta hydrolase"/>
    <property type="match status" value="2"/>
</dbReference>
<evidence type="ECO:0000256" key="1">
    <source>
        <dbReference type="ARBA" id="ARBA00004613"/>
    </source>
</evidence>
<dbReference type="STRING" id="13249.T1H7M6"/>
<dbReference type="GO" id="GO:0017171">
    <property type="term" value="F:serine hydrolase activity"/>
    <property type="evidence" value="ECO:0007669"/>
    <property type="project" value="TreeGrafter"/>
</dbReference>
<evidence type="ECO:0000256" key="4">
    <source>
        <dbReference type="RuleBase" id="RU004262"/>
    </source>
</evidence>
<dbReference type="GO" id="GO:0016042">
    <property type="term" value="P:lipid catabolic process"/>
    <property type="evidence" value="ECO:0007669"/>
    <property type="project" value="TreeGrafter"/>
</dbReference>
<dbReference type="InterPro" id="IPR000734">
    <property type="entry name" value="TAG_lipase"/>
</dbReference>
<evidence type="ECO:0000313" key="6">
    <source>
        <dbReference type="EnsemblMetazoa" id="RPRC000003-PA"/>
    </source>
</evidence>
<dbReference type="VEuPathDB" id="VectorBase:RPRC000003"/>
<name>T1H7M6_RHOPR</name>
<evidence type="ECO:0000313" key="7">
    <source>
        <dbReference type="Proteomes" id="UP000015103"/>
    </source>
</evidence>
<dbReference type="FunFam" id="3.40.50.1820:FF:000076">
    <property type="entry name" value="phospholipase A1"/>
    <property type="match status" value="1"/>
</dbReference>
<dbReference type="eggNOG" id="ENOG502QVV6">
    <property type="taxonomic scope" value="Eukaryota"/>
</dbReference>
<accession>T1H7M6</accession>
<dbReference type="InterPro" id="IPR013818">
    <property type="entry name" value="Lipase"/>
</dbReference>
<dbReference type="InParanoid" id="T1H7M6"/>
<proteinExistence type="inferred from homology"/>
<dbReference type="EMBL" id="ACPB03003283">
    <property type="status" value="NOT_ANNOTATED_CDS"/>
    <property type="molecule type" value="Genomic_DNA"/>
</dbReference>
<reference evidence="6" key="1">
    <citation type="submission" date="2015-05" db="UniProtKB">
        <authorList>
            <consortium name="EnsemblMetazoa"/>
        </authorList>
    </citation>
    <scope>IDENTIFICATION</scope>
</reference>
<dbReference type="InterPro" id="IPR033906">
    <property type="entry name" value="Lipase_N"/>
</dbReference>
<dbReference type="SUPFAM" id="SSF53474">
    <property type="entry name" value="alpha/beta-Hydrolases"/>
    <property type="match status" value="2"/>
</dbReference>
<keyword evidence="3" id="KW-0964">Secreted</keyword>
<feature type="domain" description="Lipase" evidence="5">
    <location>
        <begin position="4"/>
        <end position="214"/>
    </location>
</feature>
<evidence type="ECO:0000256" key="2">
    <source>
        <dbReference type="ARBA" id="ARBA00010701"/>
    </source>
</evidence>
<dbReference type="Proteomes" id="UP000015103">
    <property type="component" value="Unassembled WGS sequence"/>
</dbReference>
<dbReference type="EnsemblMetazoa" id="RPRC000003-RA">
    <property type="protein sequence ID" value="RPRC000003-PA"/>
    <property type="gene ID" value="RPRC000003"/>
</dbReference>
<dbReference type="CDD" id="cd00707">
    <property type="entry name" value="Pancreat_lipase_like"/>
    <property type="match status" value="1"/>
</dbReference>